<dbReference type="GO" id="GO:0006508">
    <property type="term" value="P:proteolysis"/>
    <property type="evidence" value="ECO:0007669"/>
    <property type="project" value="UniProtKB-KW"/>
</dbReference>
<dbReference type="PIRSF" id="PIRSF012702">
    <property type="entry name" value="UCP012702"/>
    <property type="match status" value="1"/>
</dbReference>
<dbReference type="GO" id="GO:0046872">
    <property type="term" value="F:metal ion binding"/>
    <property type="evidence" value="ECO:0007669"/>
    <property type="project" value="UniProtKB-KW"/>
</dbReference>
<dbReference type="GO" id="GO:0008237">
    <property type="term" value="F:metallopeptidase activity"/>
    <property type="evidence" value="ECO:0007669"/>
    <property type="project" value="UniProtKB-KW"/>
</dbReference>
<proteinExistence type="inferred from homology"/>
<feature type="domain" description="Microcystin LR degradation protein MlrC C-terminal" evidence="2">
    <location>
        <begin position="306"/>
        <end position="488"/>
    </location>
</feature>
<reference evidence="4 5" key="1">
    <citation type="submission" date="2020-06" db="EMBL/GenBank/DDBJ databases">
        <title>Genome sequence of 2 isolates from Red Sea Mangroves.</title>
        <authorList>
            <person name="Sefrji F."/>
            <person name="Michoud G."/>
            <person name="Merlino G."/>
            <person name="Daffonchio D."/>
        </authorList>
    </citation>
    <scope>NUCLEOTIDE SEQUENCE [LARGE SCALE GENOMIC DNA]</scope>
    <source>
        <strain evidence="4 5">R1DC25</strain>
    </source>
</reference>
<evidence type="ECO:0000256" key="1">
    <source>
        <dbReference type="PIRNR" id="PIRNR012702"/>
    </source>
</evidence>
<dbReference type="InterPro" id="IPR009197">
    <property type="entry name" value="MlrC"/>
</dbReference>
<dbReference type="Pfam" id="PF07171">
    <property type="entry name" value="MlrC_C"/>
    <property type="match status" value="1"/>
</dbReference>
<dbReference type="KEGG" id="kmn:HW532_16520"/>
<comment type="function">
    <text evidence="1">Involved in peptidolytic degradation of cyclic heptapeptide hepatotoxin microcystin (MC).</text>
</comment>
<evidence type="ECO:0000313" key="4">
    <source>
        <dbReference type="EMBL" id="QPC44157.1"/>
    </source>
</evidence>
<comment type="cofactor">
    <cofactor evidence="1">
        <name>Zn(2+)</name>
        <dbReference type="ChEBI" id="CHEBI:29105"/>
    </cofactor>
    <text evidence="1">Binds 1 zinc ion per subunit.</text>
</comment>
<keyword evidence="1" id="KW-0479">Metal-binding</keyword>
<dbReference type="Pfam" id="PF07364">
    <property type="entry name" value="DUF1485"/>
    <property type="match status" value="1"/>
</dbReference>
<keyword evidence="1" id="KW-0482">Metalloprotease</keyword>
<feature type="domain" description="Microcystin LR degradation protein MlrC N-terminal" evidence="3">
    <location>
        <begin position="5"/>
        <end position="294"/>
    </location>
</feature>
<keyword evidence="5" id="KW-1185">Reference proteome</keyword>
<dbReference type="AlphaFoldDB" id="A0A7S8HCW6"/>
<dbReference type="Proteomes" id="UP000593594">
    <property type="component" value="Chromosome"/>
</dbReference>
<dbReference type="RefSeq" id="WP_213161523.1">
    <property type="nucleotide sequence ID" value="NZ_CP058214.1"/>
</dbReference>
<name>A0A7S8HCW6_9HYPH</name>
<evidence type="ECO:0000313" key="5">
    <source>
        <dbReference type="Proteomes" id="UP000593594"/>
    </source>
</evidence>
<keyword evidence="1" id="KW-0645">Protease</keyword>
<gene>
    <name evidence="4" type="ORF">HW532_16520</name>
</gene>
<dbReference type="EMBL" id="CP058214">
    <property type="protein sequence ID" value="QPC44157.1"/>
    <property type="molecule type" value="Genomic_DNA"/>
</dbReference>
<organism evidence="4 5">
    <name type="scientific">Kaustia mangrovi</name>
    <dbReference type="NCBI Taxonomy" id="2593653"/>
    <lineage>
        <taxon>Bacteria</taxon>
        <taxon>Pseudomonadati</taxon>
        <taxon>Pseudomonadota</taxon>
        <taxon>Alphaproteobacteria</taxon>
        <taxon>Hyphomicrobiales</taxon>
        <taxon>Parvibaculaceae</taxon>
        <taxon>Kaustia</taxon>
    </lineage>
</organism>
<accession>A0A7S8HCW6</accession>
<dbReference type="InterPro" id="IPR015995">
    <property type="entry name" value="MlrC_N"/>
</dbReference>
<protein>
    <recommendedName>
        <fullName evidence="1">Microcystinase C</fullName>
        <shortName evidence="1">MlrC</shortName>
    </recommendedName>
</protein>
<keyword evidence="1" id="KW-0378">Hydrolase</keyword>
<comment type="similarity">
    <text evidence="1">Belongs to the peptidase M81 family.</text>
</comment>
<evidence type="ECO:0000259" key="2">
    <source>
        <dbReference type="Pfam" id="PF07171"/>
    </source>
</evidence>
<evidence type="ECO:0000259" key="3">
    <source>
        <dbReference type="Pfam" id="PF07364"/>
    </source>
</evidence>
<sequence>MSKPRIAIAGFQHETNTFAPIPTRYSDFERGGAWPGITRGDAVPETFSGLNIPIGGFISAAGDFDLVPVLWAGAEPGGYVERDAFDRISGEIVDAVVAAGPLDGLYLDLHGAMVPDGYEDGEGELLRRIRDAVGPDLPIAVSLDLHGNLTPQFAELASITAIYRTYPHVDMAETGARAARLLGALIARGRPFAKAFRQLDFIAPITAQSTRREPAARLYGLLPGLERDGAVSVDFAFGFPPADIHDCGPSILAYGEDERAASAAADAMAKAVTEAEGELANPLLPAGEAVRRAMEISAGAERPVVIADPQDNPGAGATGETTGLLRALLDNGARDAAIGVLWDPDCAAAAHAAGLDATIEARIGGRFPDVGGPPVTATATVEALSDGQFLFTGPFYGGATAHLGPMACLRIDTHGGGLVRVIVASTRAQNADQAMFRALGVEPTAQRIVAVKSAIHFLADYEPIAETVLFAEAPGANPCAIASIPYRHLRPGVRLGPCGPQFAEAQTA</sequence>
<dbReference type="InterPro" id="IPR010799">
    <property type="entry name" value="MlrC_C"/>
</dbReference>